<dbReference type="InterPro" id="IPR020843">
    <property type="entry name" value="ER"/>
</dbReference>
<dbReference type="PANTHER" id="PTHR11695:SF294">
    <property type="entry name" value="RETICULON-4-INTERACTING PROTEIN 1, MITOCHONDRIAL"/>
    <property type="match status" value="1"/>
</dbReference>
<evidence type="ECO:0000256" key="1">
    <source>
        <dbReference type="ARBA" id="ARBA00023002"/>
    </source>
</evidence>
<dbReference type="PANTHER" id="PTHR11695">
    <property type="entry name" value="ALCOHOL DEHYDROGENASE RELATED"/>
    <property type="match status" value="1"/>
</dbReference>
<dbReference type="InterPro" id="IPR013154">
    <property type="entry name" value="ADH-like_N"/>
</dbReference>
<dbReference type="InterPro" id="IPR036291">
    <property type="entry name" value="NAD(P)-bd_dom_sf"/>
</dbReference>
<organism evidence="3 4">
    <name type="scientific">Mesorhizobium robiniae</name>
    <dbReference type="NCBI Taxonomy" id="559315"/>
    <lineage>
        <taxon>Bacteria</taxon>
        <taxon>Pseudomonadati</taxon>
        <taxon>Pseudomonadota</taxon>
        <taxon>Alphaproteobacteria</taxon>
        <taxon>Hyphomicrobiales</taxon>
        <taxon>Phyllobacteriaceae</taxon>
        <taxon>Mesorhizobium</taxon>
    </lineage>
</organism>
<accession>A0ABV2GVC1</accession>
<proteinExistence type="predicted"/>
<keyword evidence="1" id="KW-0560">Oxidoreductase</keyword>
<gene>
    <name evidence="3" type="ORF">ABID19_005065</name>
</gene>
<dbReference type="CDD" id="cd05289">
    <property type="entry name" value="MDR_like_2"/>
    <property type="match status" value="1"/>
</dbReference>
<reference evidence="3 4" key="1">
    <citation type="submission" date="2024-06" db="EMBL/GenBank/DDBJ databases">
        <title>Genomic Encyclopedia of Type Strains, Phase IV (KMG-IV): sequencing the most valuable type-strain genomes for metagenomic binning, comparative biology and taxonomic classification.</title>
        <authorList>
            <person name="Goeker M."/>
        </authorList>
    </citation>
    <scope>NUCLEOTIDE SEQUENCE [LARGE SCALE GENOMIC DNA]</scope>
    <source>
        <strain evidence="3 4">DSM 100022</strain>
    </source>
</reference>
<dbReference type="Pfam" id="PF13602">
    <property type="entry name" value="ADH_zinc_N_2"/>
    <property type="match status" value="1"/>
</dbReference>
<evidence type="ECO:0000313" key="4">
    <source>
        <dbReference type="Proteomes" id="UP001549204"/>
    </source>
</evidence>
<dbReference type="SMART" id="SM00829">
    <property type="entry name" value="PKS_ER"/>
    <property type="match status" value="1"/>
</dbReference>
<dbReference type="Proteomes" id="UP001549204">
    <property type="component" value="Unassembled WGS sequence"/>
</dbReference>
<dbReference type="Gene3D" id="3.40.50.720">
    <property type="entry name" value="NAD(P)-binding Rossmann-like Domain"/>
    <property type="match status" value="1"/>
</dbReference>
<dbReference type="InterPro" id="IPR050700">
    <property type="entry name" value="YIM1/Zinc_Alcohol_DH_Fams"/>
</dbReference>
<dbReference type="Gene3D" id="3.90.180.10">
    <property type="entry name" value="Medium-chain alcohol dehydrogenases, catalytic domain"/>
    <property type="match status" value="1"/>
</dbReference>
<dbReference type="Pfam" id="PF08240">
    <property type="entry name" value="ADH_N"/>
    <property type="match status" value="1"/>
</dbReference>
<protein>
    <submittedName>
        <fullName evidence="3">NADPH:quinone reductase-like Zn-dependent oxidoreductase</fullName>
    </submittedName>
</protein>
<dbReference type="EMBL" id="JBEPMC010000010">
    <property type="protein sequence ID" value="MET3582007.1"/>
    <property type="molecule type" value="Genomic_DNA"/>
</dbReference>
<evidence type="ECO:0000259" key="2">
    <source>
        <dbReference type="SMART" id="SM00829"/>
    </source>
</evidence>
<dbReference type="InterPro" id="IPR002364">
    <property type="entry name" value="Quin_OxRdtase/zeta-crystal_CS"/>
</dbReference>
<dbReference type="PROSITE" id="PS01162">
    <property type="entry name" value="QOR_ZETA_CRYSTAL"/>
    <property type="match status" value="1"/>
</dbReference>
<evidence type="ECO:0000313" key="3">
    <source>
        <dbReference type="EMBL" id="MET3582007.1"/>
    </source>
</evidence>
<dbReference type="InterPro" id="IPR011032">
    <property type="entry name" value="GroES-like_sf"/>
</dbReference>
<feature type="domain" description="Enoyl reductase (ER)" evidence="2">
    <location>
        <begin position="13"/>
        <end position="304"/>
    </location>
</feature>
<name>A0ABV2GVC1_9HYPH</name>
<comment type="caution">
    <text evidence="3">The sequence shown here is derived from an EMBL/GenBank/DDBJ whole genome shotgun (WGS) entry which is preliminary data.</text>
</comment>
<dbReference type="RefSeq" id="WP_354493570.1">
    <property type="nucleotide sequence ID" value="NZ_JBEPMC010000010.1"/>
</dbReference>
<dbReference type="SUPFAM" id="SSF50129">
    <property type="entry name" value="GroES-like"/>
    <property type="match status" value="1"/>
</dbReference>
<dbReference type="SUPFAM" id="SSF51735">
    <property type="entry name" value="NAD(P)-binding Rossmann-fold domains"/>
    <property type="match status" value="1"/>
</dbReference>
<keyword evidence="4" id="KW-1185">Reference proteome</keyword>
<sequence length="308" mass="32570">MATMKAVRIHTFGGPEALSLDEVPVPHPRDDEVTLKVCAASVNPVDYKTREGSAGGDLPVTLGRDVSGVVELCGTRAHTLKKGDPMFAMLGHGRGGNAEYVVVRATEAAAKPERLSHVQAAAVPLAGITAWQGLFDHGNLKPGQRVLIHGGAGGVGHLAIQFAKTAGAFVATTVAAEDFDFVRELGADQAVDYKNQRFEDEVGDIDMVFDLVAGDTQDRSWNVLKPGGTVVSTLSEPSAEQARLHQARGISCVAEPNAAQLARIGGLIDGGKITPFVQATYPLEEVAKAEERLEREHTRGKIVLQVAA</sequence>